<dbReference type="InterPro" id="IPR013149">
    <property type="entry name" value="ADH-like_C"/>
</dbReference>
<dbReference type="InterPro" id="IPR036291">
    <property type="entry name" value="NAD(P)-bd_dom_sf"/>
</dbReference>
<evidence type="ECO:0000259" key="4">
    <source>
        <dbReference type="SMART" id="SM00829"/>
    </source>
</evidence>
<dbReference type="InterPro" id="IPR045010">
    <property type="entry name" value="MDR_fam"/>
</dbReference>
<dbReference type="Proteomes" id="UP000275385">
    <property type="component" value="Unassembled WGS sequence"/>
</dbReference>
<dbReference type="PANTHER" id="PTHR43205">
    <property type="entry name" value="PROSTAGLANDIN REDUCTASE"/>
    <property type="match status" value="1"/>
</dbReference>
<dbReference type="FunFam" id="3.40.50.720:FF:000121">
    <property type="entry name" value="Prostaglandin reductase 2"/>
    <property type="match status" value="1"/>
</dbReference>
<keyword evidence="6" id="KW-1185">Reference proteome</keyword>
<dbReference type="Gene3D" id="3.40.50.720">
    <property type="entry name" value="NAD(P)-binding Rossmann-like Domain"/>
    <property type="match status" value="1"/>
</dbReference>
<proteinExistence type="predicted"/>
<gene>
    <name evidence="5" type="ORF">DL546_008490</name>
</gene>
<accession>A0A420YEJ4</accession>
<dbReference type="Pfam" id="PF16884">
    <property type="entry name" value="ADH_N_2"/>
    <property type="match status" value="1"/>
</dbReference>
<dbReference type="SUPFAM" id="SSF51735">
    <property type="entry name" value="NAD(P)-binding Rossmann-fold domains"/>
    <property type="match status" value="1"/>
</dbReference>
<reference evidence="5 6" key="1">
    <citation type="submission" date="2018-08" db="EMBL/GenBank/DDBJ databases">
        <title>Draft genome of the lignicolous fungus Coniochaeta pulveracea.</title>
        <authorList>
            <person name="Borstlap C.J."/>
            <person name="De Witt R.N."/>
            <person name="Botha A."/>
            <person name="Volschenk H."/>
        </authorList>
    </citation>
    <scope>NUCLEOTIDE SEQUENCE [LARGE SCALE GENOMIC DNA]</scope>
    <source>
        <strain evidence="5 6">CAB683</strain>
    </source>
</reference>
<evidence type="ECO:0000256" key="2">
    <source>
        <dbReference type="ARBA" id="ARBA00069006"/>
    </source>
</evidence>
<protein>
    <recommendedName>
        <fullName evidence="2">Dehydrogenase FUB6</fullName>
    </recommendedName>
    <alternativeName>
        <fullName evidence="3">Fusaric acid biosynthesis protein 6</fullName>
    </alternativeName>
</protein>
<dbReference type="AlphaFoldDB" id="A0A420YEJ4"/>
<sequence length="348" mass="38018">MSPNRALVFKEIPSGLPVPGKHLAVEEIPGDETTACPEGGLVLKSLYSSLDPYQRGRMRPPHVQSYYPALPVGETFTSRAIAQVVSSDNPQFRPGDTVIGMLSIQEVVILEAKSLPFVRLLDNPMSIEDIRAFLGPLGVPGLTAYGGLYEIGKPERGQTIFVSAASGAVGQMVGQIAKLEGLRVVGSVGSDEKLKFILDELGFDAGFNYKTESSLADALARVAPEGLDIFFDNVGGDHLDAALAHMKDHGRVVLCGTISDYNKAPEDRYPVRNTTYIFSKRLTVRGFLVSDKEIMEKYSAEHQRRVQGWLKDGTLRTKIWEVQGVENAPEAFLALFTGKNFGKVVLKY</sequence>
<dbReference type="PANTHER" id="PTHR43205:SF7">
    <property type="entry name" value="PROSTAGLANDIN REDUCTASE 1"/>
    <property type="match status" value="1"/>
</dbReference>
<evidence type="ECO:0000313" key="5">
    <source>
        <dbReference type="EMBL" id="RKU46333.1"/>
    </source>
</evidence>
<dbReference type="SUPFAM" id="SSF50129">
    <property type="entry name" value="GroES-like"/>
    <property type="match status" value="1"/>
</dbReference>
<dbReference type="EMBL" id="QVQW01000015">
    <property type="protein sequence ID" value="RKU46333.1"/>
    <property type="molecule type" value="Genomic_DNA"/>
</dbReference>
<evidence type="ECO:0000256" key="3">
    <source>
        <dbReference type="ARBA" id="ARBA00083301"/>
    </source>
</evidence>
<dbReference type="InterPro" id="IPR041694">
    <property type="entry name" value="ADH_N_2"/>
</dbReference>
<dbReference type="CDD" id="cd05288">
    <property type="entry name" value="PGDH"/>
    <property type="match status" value="1"/>
</dbReference>
<dbReference type="Pfam" id="PF00107">
    <property type="entry name" value="ADH_zinc_N"/>
    <property type="match status" value="1"/>
</dbReference>
<evidence type="ECO:0000256" key="1">
    <source>
        <dbReference type="ARBA" id="ARBA00023002"/>
    </source>
</evidence>
<dbReference type="OrthoDB" id="809632at2759"/>
<name>A0A420YEJ4_9PEZI</name>
<dbReference type="Gene3D" id="3.90.180.10">
    <property type="entry name" value="Medium-chain alcohol dehydrogenases, catalytic domain"/>
    <property type="match status" value="1"/>
</dbReference>
<organism evidence="5 6">
    <name type="scientific">Coniochaeta pulveracea</name>
    <dbReference type="NCBI Taxonomy" id="177199"/>
    <lineage>
        <taxon>Eukaryota</taxon>
        <taxon>Fungi</taxon>
        <taxon>Dikarya</taxon>
        <taxon>Ascomycota</taxon>
        <taxon>Pezizomycotina</taxon>
        <taxon>Sordariomycetes</taxon>
        <taxon>Sordariomycetidae</taxon>
        <taxon>Coniochaetales</taxon>
        <taxon>Coniochaetaceae</taxon>
        <taxon>Coniochaeta</taxon>
    </lineage>
</organism>
<keyword evidence="1" id="KW-0560">Oxidoreductase</keyword>
<dbReference type="SMART" id="SM00829">
    <property type="entry name" value="PKS_ER"/>
    <property type="match status" value="1"/>
</dbReference>
<dbReference type="InterPro" id="IPR011032">
    <property type="entry name" value="GroES-like_sf"/>
</dbReference>
<dbReference type="GO" id="GO:0016628">
    <property type="term" value="F:oxidoreductase activity, acting on the CH-CH group of donors, NAD or NADP as acceptor"/>
    <property type="evidence" value="ECO:0007669"/>
    <property type="project" value="InterPro"/>
</dbReference>
<dbReference type="InterPro" id="IPR020843">
    <property type="entry name" value="ER"/>
</dbReference>
<comment type="caution">
    <text evidence="5">The sequence shown here is derived from an EMBL/GenBank/DDBJ whole genome shotgun (WGS) entry which is preliminary data.</text>
</comment>
<evidence type="ECO:0000313" key="6">
    <source>
        <dbReference type="Proteomes" id="UP000275385"/>
    </source>
</evidence>
<feature type="domain" description="Enoyl reductase (ER)" evidence="4">
    <location>
        <begin position="56"/>
        <end position="346"/>
    </location>
</feature>